<comment type="caution">
    <text evidence="4">The sequence shown here is derived from an EMBL/GenBank/DDBJ whole genome shotgun (WGS) entry which is preliminary data.</text>
</comment>
<dbReference type="SUPFAM" id="SSF54495">
    <property type="entry name" value="UBC-like"/>
    <property type="match status" value="1"/>
</dbReference>
<dbReference type="OrthoDB" id="679956at2759"/>
<dbReference type="Proteomes" id="UP000324897">
    <property type="component" value="Chromosome 7"/>
</dbReference>
<sequence length="226" mass="25448">MEQTPSTFGHSRTAWTCSVRRWWTPYEDGLFFFDLQLPPSTYPAEPPLVHYRSFGLRVNPNLYPSGTVCLSLLGTFGGEDAAELWSPAKSTVLQVVVSIQALVLTAQPYYNEQGNKGMGERNVLPYAENAYLLSLRTMLHLLRRPPARFDELVRAHFRRRGQFVLRRCAAYLRQDGSCTLDADERPCSEGLKLGLAGVVPRLVEAFTNIGAEGCEEFDQFLKAIQN</sequence>
<protein>
    <recommendedName>
        <fullName evidence="3">UBC core domain-containing protein</fullName>
    </recommendedName>
</protein>
<accession>A0A5J9U3G0</accession>
<keyword evidence="5" id="KW-1185">Reference proteome</keyword>
<dbReference type="AlphaFoldDB" id="A0A5J9U3G0"/>
<dbReference type="Pfam" id="PF00179">
    <property type="entry name" value="UQ_con"/>
    <property type="match status" value="1"/>
</dbReference>
<keyword evidence="2" id="KW-0833">Ubl conjugation pathway</keyword>
<evidence type="ECO:0000256" key="1">
    <source>
        <dbReference type="ARBA" id="ARBA00022679"/>
    </source>
</evidence>
<feature type="domain" description="UBC core" evidence="3">
    <location>
        <begin position="1"/>
        <end position="162"/>
    </location>
</feature>
<organism evidence="4 5">
    <name type="scientific">Eragrostis curvula</name>
    <name type="common">weeping love grass</name>
    <dbReference type="NCBI Taxonomy" id="38414"/>
    <lineage>
        <taxon>Eukaryota</taxon>
        <taxon>Viridiplantae</taxon>
        <taxon>Streptophyta</taxon>
        <taxon>Embryophyta</taxon>
        <taxon>Tracheophyta</taxon>
        <taxon>Spermatophyta</taxon>
        <taxon>Magnoliopsida</taxon>
        <taxon>Liliopsida</taxon>
        <taxon>Poales</taxon>
        <taxon>Poaceae</taxon>
        <taxon>PACMAD clade</taxon>
        <taxon>Chloridoideae</taxon>
        <taxon>Eragrostideae</taxon>
        <taxon>Eragrostidinae</taxon>
        <taxon>Eragrostis</taxon>
    </lineage>
</organism>
<dbReference type="GO" id="GO:0061631">
    <property type="term" value="F:ubiquitin conjugating enzyme activity"/>
    <property type="evidence" value="ECO:0007669"/>
    <property type="project" value="TreeGrafter"/>
</dbReference>
<gene>
    <name evidence="4" type="ORF">EJB05_33679</name>
</gene>
<dbReference type="PANTHER" id="PTHR46116:SF32">
    <property type="entry name" value="OS05G0153132 PROTEIN"/>
    <property type="match status" value="1"/>
</dbReference>
<keyword evidence="1" id="KW-0808">Transferase</keyword>
<dbReference type="PANTHER" id="PTHR46116">
    <property type="entry name" value="(E3-INDEPENDENT) E2 UBIQUITIN-CONJUGATING ENZYME"/>
    <property type="match status" value="1"/>
</dbReference>
<dbReference type="InterPro" id="IPR016135">
    <property type="entry name" value="UBQ-conjugating_enzyme/RWD"/>
</dbReference>
<dbReference type="Gramene" id="TVU17631">
    <property type="protein sequence ID" value="TVU17631"/>
    <property type="gene ID" value="EJB05_33679"/>
</dbReference>
<evidence type="ECO:0000313" key="4">
    <source>
        <dbReference type="EMBL" id="TVU17631.1"/>
    </source>
</evidence>
<dbReference type="InterPro" id="IPR000608">
    <property type="entry name" value="UBC"/>
</dbReference>
<proteinExistence type="predicted"/>
<name>A0A5J9U3G0_9POAL</name>
<dbReference type="SMART" id="SM00212">
    <property type="entry name" value="UBCc"/>
    <property type="match status" value="1"/>
</dbReference>
<dbReference type="EMBL" id="RWGY01000029">
    <property type="protein sequence ID" value="TVU17631.1"/>
    <property type="molecule type" value="Genomic_DNA"/>
</dbReference>
<dbReference type="PROSITE" id="PS50127">
    <property type="entry name" value="UBC_2"/>
    <property type="match status" value="1"/>
</dbReference>
<evidence type="ECO:0000259" key="3">
    <source>
        <dbReference type="PROSITE" id="PS50127"/>
    </source>
</evidence>
<evidence type="ECO:0000313" key="5">
    <source>
        <dbReference type="Proteomes" id="UP000324897"/>
    </source>
</evidence>
<dbReference type="Gene3D" id="3.10.110.10">
    <property type="entry name" value="Ubiquitin Conjugating Enzyme"/>
    <property type="match status" value="1"/>
</dbReference>
<reference evidence="4 5" key="1">
    <citation type="journal article" date="2019" name="Sci. Rep.">
        <title>A high-quality genome of Eragrostis curvula grass provides insights into Poaceae evolution and supports new strategies to enhance forage quality.</title>
        <authorList>
            <person name="Carballo J."/>
            <person name="Santos B.A.C.M."/>
            <person name="Zappacosta D."/>
            <person name="Garbus I."/>
            <person name="Selva J.P."/>
            <person name="Gallo C.A."/>
            <person name="Diaz A."/>
            <person name="Albertini E."/>
            <person name="Caccamo M."/>
            <person name="Echenique V."/>
        </authorList>
    </citation>
    <scope>NUCLEOTIDE SEQUENCE [LARGE SCALE GENOMIC DNA]</scope>
    <source>
        <strain evidence="5">cv. Victoria</strain>
        <tissue evidence="4">Leaf</tissue>
    </source>
</reference>
<evidence type="ECO:0000256" key="2">
    <source>
        <dbReference type="ARBA" id="ARBA00022786"/>
    </source>
</evidence>